<dbReference type="Proteomes" id="UP000241868">
    <property type="component" value="Unassembled WGS sequence"/>
</dbReference>
<proteinExistence type="inferred from homology"/>
<keyword evidence="7" id="KW-0676">Redox-active center</keyword>
<dbReference type="PROSITE" id="PS51257">
    <property type="entry name" value="PROKAR_LIPOPROTEIN"/>
    <property type="match status" value="1"/>
</dbReference>
<dbReference type="AlphaFoldDB" id="A0A2P7TYS3"/>
<sequence length="235" mass="25217">MNLKKITLTTFTALALAACGGQAETSVPAEGTAQNTASAPVPAAPAGLVEGQNYTVLANPIPPLQAGKVEVAEFFGYFCPHCAHLEPVLGEHAKSFQEDTYLRKEHVVWGPEVKPLARLAAAVEIAGEKAADMPIFDAIVNQKINLADVNVLKTWLPEQTAFDGKKVLAAFESPESQARADKMEALTNTFQISSTPLVIVGGKYQVKFADWQSGMNTVDLLVDKVREEQKAAPTQ</sequence>
<keyword evidence="11" id="KW-1185">Reference proteome</keyword>
<evidence type="ECO:0000256" key="5">
    <source>
        <dbReference type="ARBA" id="ARBA00022764"/>
    </source>
</evidence>
<comment type="similarity">
    <text evidence="2">Belongs to the thioredoxin family. DsbA subfamily.</text>
</comment>
<dbReference type="PROSITE" id="PS00194">
    <property type="entry name" value="THIOREDOXIN_1"/>
    <property type="match status" value="1"/>
</dbReference>
<accession>A0A2P7TYS3</accession>
<evidence type="ECO:0000256" key="8">
    <source>
        <dbReference type="SAM" id="SignalP"/>
    </source>
</evidence>
<feature type="signal peptide" evidence="8">
    <location>
        <begin position="1"/>
        <end position="23"/>
    </location>
</feature>
<feature type="chain" id="PRO_5015195787" description="Thiol:disulfide interchange protein DsbA" evidence="8">
    <location>
        <begin position="24"/>
        <end position="235"/>
    </location>
</feature>
<dbReference type="RefSeq" id="WP_106742301.1">
    <property type="nucleotide sequence ID" value="NZ_PXYY01000065.1"/>
</dbReference>
<evidence type="ECO:0000313" key="10">
    <source>
        <dbReference type="EMBL" id="PSJ79876.1"/>
    </source>
</evidence>
<dbReference type="InterPro" id="IPR023205">
    <property type="entry name" value="DsbA/DsbL"/>
</dbReference>
<keyword evidence="4 8" id="KW-0732">Signal</keyword>
<name>A0A2P7TYS3_9NEIS</name>
<dbReference type="CDD" id="cd03019">
    <property type="entry name" value="DsbA_DsbA"/>
    <property type="match status" value="1"/>
</dbReference>
<evidence type="ECO:0000256" key="3">
    <source>
        <dbReference type="ARBA" id="ARBA00013831"/>
    </source>
</evidence>
<gene>
    <name evidence="10" type="ORF">C7N83_09615</name>
</gene>
<protein>
    <recommendedName>
        <fullName evidence="3">Thiol:disulfide interchange protein DsbA</fullName>
    </recommendedName>
</protein>
<organism evidence="10 11">
    <name type="scientific">Neisseria iguanae</name>
    <dbReference type="NCBI Taxonomy" id="90242"/>
    <lineage>
        <taxon>Bacteria</taxon>
        <taxon>Pseudomonadati</taxon>
        <taxon>Pseudomonadota</taxon>
        <taxon>Betaproteobacteria</taxon>
        <taxon>Neisseriales</taxon>
        <taxon>Neisseriaceae</taxon>
        <taxon>Neisseria</taxon>
    </lineage>
</organism>
<evidence type="ECO:0000259" key="9">
    <source>
        <dbReference type="PROSITE" id="PS51352"/>
    </source>
</evidence>
<dbReference type="SUPFAM" id="SSF52833">
    <property type="entry name" value="Thioredoxin-like"/>
    <property type="match status" value="1"/>
</dbReference>
<dbReference type="EMBL" id="PXYY01000065">
    <property type="protein sequence ID" value="PSJ79876.1"/>
    <property type="molecule type" value="Genomic_DNA"/>
</dbReference>
<dbReference type="PANTHER" id="PTHR35891:SF3">
    <property type="entry name" value="THIOL:DISULFIDE INTERCHANGE PROTEIN DSBL"/>
    <property type="match status" value="1"/>
</dbReference>
<comment type="subcellular location">
    <subcellularLocation>
        <location evidence="1">Periplasm</location>
    </subcellularLocation>
</comment>
<dbReference type="Gene3D" id="3.40.30.10">
    <property type="entry name" value="Glutaredoxin"/>
    <property type="match status" value="1"/>
</dbReference>
<evidence type="ECO:0000256" key="6">
    <source>
        <dbReference type="ARBA" id="ARBA00023157"/>
    </source>
</evidence>
<dbReference type="PROSITE" id="PS51352">
    <property type="entry name" value="THIOREDOXIN_2"/>
    <property type="match status" value="1"/>
</dbReference>
<comment type="caution">
    <text evidence="10">The sequence shown here is derived from an EMBL/GenBank/DDBJ whole genome shotgun (WGS) entry which is preliminary data.</text>
</comment>
<evidence type="ECO:0000256" key="1">
    <source>
        <dbReference type="ARBA" id="ARBA00004418"/>
    </source>
</evidence>
<dbReference type="InterPro" id="IPR036249">
    <property type="entry name" value="Thioredoxin-like_sf"/>
</dbReference>
<dbReference type="InterPro" id="IPR050824">
    <property type="entry name" value="Thiol_disulfide_DsbA"/>
</dbReference>
<evidence type="ECO:0000256" key="2">
    <source>
        <dbReference type="ARBA" id="ARBA00005791"/>
    </source>
</evidence>
<evidence type="ECO:0000313" key="11">
    <source>
        <dbReference type="Proteomes" id="UP000241868"/>
    </source>
</evidence>
<dbReference type="Pfam" id="PF01323">
    <property type="entry name" value="DSBA"/>
    <property type="match status" value="1"/>
</dbReference>
<dbReference type="PANTHER" id="PTHR35891">
    <property type="entry name" value="THIOL:DISULFIDE INTERCHANGE PROTEIN DSBA"/>
    <property type="match status" value="1"/>
</dbReference>
<reference evidence="10 11" key="1">
    <citation type="submission" date="2018-03" db="EMBL/GenBank/DDBJ databases">
        <title>Neisseria weixii sp. nov., isolated from the intestinal contents of Tibetan Plateau pika (Ochotona curzoniae) in Yushu, Qinghai Province, China.</title>
        <authorList>
            <person name="Gui Z."/>
        </authorList>
    </citation>
    <scope>NUCLEOTIDE SEQUENCE [LARGE SCALE GENOMIC DNA]</scope>
    <source>
        <strain evidence="10 11">ATCC 51483</strain>
    </source>
</reference>
<dbReference type="GO" id="GO:0015036">
    <property type="term" value="F:disulfide oxidoreductase activity"/>
    <property type="evidence" value="ECO:0007669"/>
    <property type="project" value="UniProtKB-ARBA"/>
</dbReference>
<dbReference type="OrthoDB" id="9784896at2"/>
<feature type="domain" description="Thioredoxin" evidence="9">
    <location>
        <begin position="35"/>
        <end position="230"/>
    </location>
</feature>
<evidence type="ECO:0000256" key="7">
    <source>
        <dbReference type="ARBA" id="ARBA00023284"/>
    </source>
</evidence>
<dbReference type="GO" id="GO:0042597">
    <property type="term" value="C:periplasmic space"/>
    <property type="evidence" value="ECO:0007669"/>
    <property type="project" value="UniProtKB-SubCell"/>
</dbReference>
<dbReference type="InterPro" id="IPR001853">
    <property type="entry name" value="DSBA-like_thioredoxin_dom"/>
</dbReference>
<keyword evidence="6" id="KW-1015">Disulfide bond</keyword>
<keyword evidence="5" id="KW-0574">Periplasm</keyword>
<dbReference type="InterPro" id="IPR017937">
    <property type="entry name" value="Thioredoxin_CS"/>
</dbReference>
<dbReference type="InterPro" id="IPR013766">
    <property type="entry name" value="Thioredoxin_domain"/>
</dbReference>
<evidence type="ECO:0000256" key="4">
    <source>
        <dbReference type="ARBA" id="ARBA00022729"/>
    </source>
</evidence>